<dbReference type="Pfam" id="PF00528">
    <property type="entry name" value="BPD_transp_1"/>
    <property type="match status" value="1"/>
</dbReference>
<evidence type="ECO:0000256" key="4">
    <source>
        <dbReference type="ARBA" id="ARBA00022692"/>
    </source>
</evidence>
<feature type="transmembrane region" description="Helical" evidence="7">
    <location>
        <begin position="180"/>
        <end position="201"/>
    </location>
</feature>
<organism evidence="9 10">
    <name type="scientific">Maledivibacter halophilus</name>
    <dbReference type="NCBI Taxonomy" id="36842"/>
    <lineage>
        <taxon>Bacteria</taxon>
        <taxon>Bacillati</taxon>
        <taxon>Bacillota</taxon>
        <taxon>Clostridia</taxon>
        <taxon>Peptostreptococcales</taxon>
        <taxon>Caminicellaceae</taxon>
        <taxon>Maledivibacter</taxon>
    </lineage>
</organism>
<sequence>MKDLQKIKGYFYLLPSFLGFLIFYLIPFIWGIRYSFSFSSFDSTFVGFKNYIDILSSPSFVLALRNNITFMIIGIPLIVVISFIIAYIINEINAPKYIKLAIMLPIAIPSATVAGFFRKVFGTGAFNLIDSKYAMTVVLLIYLWKNTGYNLIIYLVRLDQIDKEIMEAAKIDGANFIHRLRYIIIPLITPATVFVLILSIVNSFKVFKDVYILQGNYPNPEIYMLQHYMNNKFKDLQYEHLTSAAYIFSLVIIGFVLLFFLLDRKYSKKVVINR</sequence>
<dbReference type="PANTHER" id="PTHR43227:SF7">
    <property type="entry name" value="ARABINOOLIGOSACCHARIDES TRANSPORT SYSTEM PERMEASE PROTEIN ARAP"/>
    <property type="match status" value="1"/>
</dbReference>
<evidence type="ECO:0000256" key="6">
    <source>
        <dbReference type="ARBA" id="ARBA00023136"/>
    </source>
</evidence>
<evidence type="ECO:0000256" key="1">
    <source>
        <dbReference type="ARBA" id="ARBA00004651"/>
    </source>
</evidence>
<dbReference type="CDD" id="cd06261">
    <property type="entry name" value="TM_PBP2"/>
    <property type="match status" value="1"/>
</dbReference>
<dbReference type="InterPro" id="IPR050809">
    <property type="entry name" value="UgpAE/MalFG_permease"/>
</dbReference>
<dbReference type="EMBL" id="FUZT01000016">
    <property type="protein sequence ID" value="SKC87662.1"/>
    <property type="molecule type" value="Genomic_DNA"/>
</dbReference>
<evidence type="ECO:0000313" key="10">
    <source>
        <dbReference type="Proteomes" id="UP000190285"/>
    </source>
</evidence>
<dbReference type="GO" id="GO:0005886">
    <property type="term" value="C:plasma membrane"/>
    <property type="evidence" value="ECO:0007669"/>
    <property type="project" value="UniProtKB-SubCell"/>
</dbReference>
<evidence type="ECO:0000259" key="8">
    <source>
        <dbReference type="PROSITE" id="PS50928"/>
    </source>
</evidence>
<keyword evidence="6 7" id="KW-0472">Membrane</keyword>
<dbReference type="AlphaFoldDB" id="A0A1T5MHI3"/>
<evidence type="ECO:0000256" key="5">
    <source>
        <dbReference type="ARBA" id="ARBA00022989"/>
    </source>
</evidence>
<dbReference type="Gene3D" id="1.10.3720.10">
    <property type="entry name" value="MetI-like"/>
    <property type="match status" value="1"/>
</dbReference>
<evidence type="ECO:0000256" key="3">
    <source>
        <dbReference type="ARBA" id="ARBA00022475"/>
    </source>
</evidence>
<evidence type="ECO:0000256" key="7">
    <source>
        <dbReference type="RuleBase" id="RU363032"/>
    </source>
</evidence>
<keyword evidence="4 7" id="KW-0812">Transmembrane</keyword>
<evidence type="ECO:0000256" key="2">
    <source>
        <dbReference type="ARBA" id="ARBA00022448"/>
    </source>
</evidence>
<dbReference type="PANTHER" id="PTHR43227">
    <property type="entry name" value="BLL4140 PROTEIN"/>
    <property type="match status" value="1"/>
</dbReference>
<feature type="domain" description="ABC transmembrane type-1" evidence="8">
    <location>
        <begin position="64"/>
        <end position="259"/>
    </location>
</feature>
<feature type="transmembrane region" description="Helical" evidence="7">
    <location>
        <begin position="12"/>
        <end position="32"/>
    </location>
</feature>
<dbReference type="STRING" id="36842.SAMN02194393_04724"/>
<feature type="transmembrane region" description="Helical" evidence="7">
    <location>
        <begin position="68"/>
        <end position="89"/>
    </location>
</feature>
<comment type="subcellular location">
    <subcellularLocation>
        <location evidence="1 7">Cell membrane</location>
        <topology evidence="1 7">Multi-pass membrane protein</topology>
    </subcellularLocation>
</comment>
<dbReference type="Proteomes" id="UP000190285">
    <property type="component" value="Unassembled WGS sequence"/>
</dbReference>
<feature type="transmembrane region" description="Helical" evidence="7">
    <location>
        <begin position="101"/>
        <end position="121"/>
    </location>
</feature>
<dbReference type="SUPFAM" id="SSF161098">
    <property type="entry name" value="MetI-like"/>
    <property type="match status" value="1"/>
</dbReference>
<dbReference type="InterPro" id="IPR035906">
    <property type="entry name" value="MetI-like_sf"/>
</dbReference>
<dbReference type="RefSeq" id="WP_079495228.1">
    <property type="nucleotide sequence ID" value="NZ_FUZT01000016.1"/>
</dbReference>
<keyword evidence="5 7" id="KW-1133">Transmembrane helix</keyword>
<reference evidence="9 10" key="1">
    <citation type="submission" date="2017-02" db="EMBL/GenBank/DDBJ databases">
        <authorList>
            <person name="Peterson S.W."/>
        </authorList>
    </citation>
    <scope>NUCLEOTIDE SEQUENCE [LARGE SCALE GENOMIC DNA]</scope>
    <source>
        <strain evidence="9 10">M1</strain>
    </source>
</reference>
<accession>A0A1T5MHI3</accession>
<feature type="transmembrane region" description="Helical" evidence="7">
    <location>
        <begin position="133"/>
        <end position="156"/>
    </location>
</feature>
<protein>
    <submittedName>
        <fullName evidence="9">Carbohydrate ABC transporter membrane protein 1, CUT1 family</fullName>
    </submittedName>
</protein>
<keyword evidence="10" id="KW-1185">Reference proteome</keyword>
<dbReference type="GO" id="GO:0055085">
    <property type="term" value="P:transmembrane transport"/>
    <property type="evidence" value="ECO:0007669"/>
    <property type="project" value="InterPro"/>
</dbReference>
<feature type="transmembrane region" description="Helical" evidence="7">
    <location>
        <begin position="243"/>
        <end position="262"/>
    </location>
</feature>
<name>A0A1T5MHI3_9FIRM</name>
<keyword evidence="3" id="KW-1003">Cell membrane</keyword>
<proteinExistence type="inferred from homology"/>
<keyword evidence="2 7" id="KW-0813">Transport</keyword>
<gene>
    <name evidence="9" type="ORF">SAMN02194393_04724</name>
</gene>
<comment type="similarity">
    <text evidence="7">Belongs to the binding-protein-dependent transport system permease family.</text>
</comment>
<dbReference type="PROSITE" id="PS50928">
    <property type="entry name" value="ABC_TM1"/>
    <property type="match status" value="1"/>
</dbReference>
<evidence type="ECO:0000313" key="9">
    <source>
        <dbReference type="EMBL" id="SKC87662.1"/>
    </source>
</evidence>
<dbReference type="InterPro" id="IPR000515">
    <property type="entry name" value="MetI-like"/>
</dbReference>
<dbReference type="OrthoDB" id="9788108at2"/>